<dbReference type="PROSITE" id="PS51186">
    <property type="entry name" value="GNAT"/>
    <property type="match status" value="1"/>
</dbReference>
<comment type="caution">
    <text evidence="2">The sequence shown here is derived from an EMBL/GenBank/DDBJ whole genome shotgun (WGS) entry which is preliminary data.</text>
</comment>
<organism evidence="2 3">
    <name type="scientific">Luedemannella flava</name>
    <dbReference type="NCBI Taxonomy" id="349316"/>
    <lineage>
        <taxon>Bacteria</taxon>
        <taxon>Bacillati</taxon>
        <taxon>Actinomycetota</taxon>
        <taxon>Actinomycetes</taxon>
        <taxon>Micromonosporales</taxon>
        <taxon>Micromonosporaceae</taxon>
        <taxon>Luedemannella</taxon>
    </lineage>
</organism>
<dbReference type="PANTHER" id="PTHR43792">
    <property type="entry name" value="GNAT FAMILY, PUTATIVE (AFU_ORTHOLOGUE AFUA_3G00765)-RELATED-RELATED"/>
    <property type="match status" value="1"/>
</dbReference>
<dbReference type="Gene3D" id="3.40.630.30">
    <property type="match status" value="1"/>
</dbReference>
<dbReference type="InterPro" id="IPR051531">
    <property type="entry name" value="N-acetyltransferase"/>
</dbReference>
<dbReference type="EMBL" id="BAAALT010000066">
    <property type="protein sequence ID" value="GAA1803083.1"/>
    <property type="molecule type" value="Genomic_DNA"/>
</dbReference>
<keyword evidence="3" id="KW-1185">Reference proteome</keyword>
<sequence length="184" mass="20790">MIILVRVTPVYPVRIEGGRIVLREFAEHDLDASMAVVGDPDVTVHLSFDTRSPDQQALRLAADIDRARCEPRPDYYLAIADRRTDELVGFVRIGLGGHRSGELGYAVRRDRWRQGYALEAARLMLAFGFDTLGLHRIQAACGPDNVASRALLEKLGFSYEGRMRDHVFTNDAWRDSLLYAKLCR</sequence>
<dbReference type="InterPro" id="IPR000182">
    <property type="entry name" value="GNAT_dom"/>
</dbReference>
<gene>
    <name evidence="2" type="ORF">GCM10009682_26160</name>
</gene>
<proteinExistence type="predicted"/>
<name>A0ABN2LYA1_9ACTN</name>
<evidence type="ECO:0000313" key="2">
    <source>
        <dbReference type="EMBL" id="GAA1803083.1"/>
    </source>
</evidence>
<dbReference type="Pfam" id="PF13302">
    <property type="entry name" value="Acetyltransf_3"/>
    <property type="match status" value="1"/>
</dbReference>
<evidence type="ECO:0000259" key="1">
    <source>
        <dbReference type="PROSITE" id="PS51186"/>
    </source>
</evidence>
<accession>A0ABN2LYA1</accession>
<evidence type="ECO:0000313" key="3">
    <source>
        <dbReference type="Proteomes" id="UP001500218"/>
    </source>
</evidence>
<dbReference type="Proteomes" id="UP001500218">
    <property type="component" value="Unassembled WGS sequence"/>
</dbReference>
<dbReference type="InterPro" id="IPR016181">
    <property type="entry name" value="Acyl_CoA_acyltransferase"/>
</dbReference>
<dbReference type="SUPFAM" id="SSF55729">
    <property type="entry name" value="Acyl-CoA N-acyltransferases (Nat)"/>
    <property type="match status" value="1"/>
</dbReference>
<reference evidence="2 3" key="1">
    <citation type="journal article" date="2019" name="Int. J. Syst. Evol. Microbiol.">
        <title>The Global Catalogue of Microorganisms (GCM) 10K type strain sequencing project: providing services to taxonomists for standard genome sequencing and annotation.</title>
        <authorList>
            <consortium name="The Broad Institute Genomics Platform"/>
            <consortium name="The Broad Institute Genome Sequencing Center for Infectious Disease"/>
            <person name="Wu L."/>
            <person name="Ma J."/>
        </authorList>
    </citation>
    <scope>NUCLEOTIDE SEQUENCE [LARGE SCALE GENOMIC DNA]</scope>
    <source>
        <strain evidence="2 3">JCM 13250</strain>
    </source>
</reference>
<feature type="domain" description="N-acetyltransferase" evidence="1">
    <location>
        <begin position="20"/>
        <end position="184"/>
    </location>
</feature>
<protein>
    <submittedName>
        <fullName evidence="2">GNAT family protein</fullName>
    </submittedName>
</protein>